<gene>
    <name evidence="6" type="ORF">NCTC12410_00904</name>
</gene>
<keyword evidence="3 5" id="KW-1133">Transmembrane helix</keyword>
<dbReference type="AlphaFoldDB" id="A0A377J3K3"/>
<evidence type="ECO:0000256" key="1">
    <source>
        <dbReference type="ARBA" id="ARBA00004141"/>
    </source>
</evidence>
<keyword evidence="4 5" id="KW-0472">Membrane</keyword>
<evidence type="ECO:0000256" key="4">
    <source>
        <dbReference type="ARBA" id="ARBA00023136"/>
    </source>
</evidence>
<evidence type="ECO:0000313" key="7">
    <source>
        <dbReference type="Proteomes" id="UP000254841"/>
    </source>
</evidence>
<feature type="transmembrane region" description="Helical" evidence="5">
    <location>
        <begin position="184"/>
        <end position="201"/>
    </location>
</feature>
<dbReference type="InterPro" id="IPR051598">
    <property type="entry name" value="TSUP/Inactive_protease-like"/>
</dbReference>
<comment type="subcellular location">
    <subcellularLocation>
        <location evidence="5">Cell membrane</location>
        <topology evidence="5">Multi-pass membrane protein</topology>
    </subcellularLocation>
    <subcellularLocation>
        <location evidence="1">Membrane</location>
        <topology evidence="1">Multi-pass membrane protein</topology>
    </subcellularLocation>
</comment>
<accession>A0A377J3K3</accession>
<keyword evidence="5" id="KW-1003">Cell membrane</keyword>
<keyword evidence="2 5" id="KW-0812">Transmembrane</keyword>
<dbReference type="PANTHER" id="PTHR43701">
    <property type="entry name" value="MEMBRANE TRANSPORTER PROTEIN MJ0441-RELATED"/>
    <property type="match status" value="1"/>
</dbReference>
<feature type="transmembrane region" description="Helical" evidence="5">
    <location>
        <begin position="83"/>
        <end position="101"/>
    </location>
</feature>
<name>A0A377J3K3_9HELI</name>
<feature type="transmembrane region" description="Helical" evidence="5">
    <location>
        <begin position="107"/>
        <end position="125"/>
    </location>
</feature>
<comment type="similarity">
    <text evidence="5">Belongs to the 4-toluene sulfonate uptake permease (TSUP) (TC 2.A.102) family.</text>
</comment>
<dbReference type="Proteomes" id="UP000254841">
    <property type="component" value="Unassembled WGS sequence"/>
</dbReference>
<evidence type="ECO:0000256" key="3">
    <source>
        <dbReference type="ARBA" id="ARBA00022989"/>
    </source>
</evidence>
<dbReference type="InterPro" id="IPR002781">
    <property type="entry name" value="TM_pro_TauE-like"/>
</dbReference>
<dbReference type="Pfam" id="PF01925">
    <property type="entry name" value="TauE"/>
    <property type="match status" value="1"/>
</dbReference>
<evidence type="ECO:0000256" key="2">
    <source>
        <dbReference type="ARBA" id="ARBA00022692"/>
    </source>
</evidence>
<sequence>MLTMFFSYFDWWQILGFVALGLVSGVAAGFFGIGGGIIIVPCMLLVGFPIQHAIGISIVQMVFASVFGSLLNYKKGLLDLREGIFIGIGGIFGASLSGVVLHFFSELFLSLAFLLLTIISLYRFATKSKVAPSANLITNPYKKRAILVLAGAFTGIFAISLGIGGGLLIAPILGYYLGYDSKKVVPLSLFFVVFSSVAGSISLHQMDIVDSRLFSAAVLIGLASIIGVSLGIKLIAKASANTHRVALLWIYCFAIIATSIKIFEKALL</sequence>
<dbReference type="PANTHER" id="PTHR43701:SF2">
    <property type="entry name" value="MEMBRANE TRANSPORTER PROTEIN YJNA-RELATED"/>
    <property type="match status" value="1"/>
</dbReference>
<feature type="transmembrane region" description="Helical" evidence="5">
    <location>
        <begin position="213"/>
        <end position="234"/>
    </location>
</feature>
<dbReference type="EMBL" id="UGHV01000001">
    <property type="protein sequence ID" value="STO97082.1"/>
    <property type="molecule type" value="Genomic_DNA"/>
</dbReference>
<evidence type="ECO:0000256" key="5">
    <source>
        <dbReference type="RuleBase" id="RU363041"/>
    </source>
</evidence>
<feature type="transmembrane region" description="Helical" evidence="5">
    <location>
        <begin position="246"/>
        <end position="263"/>
    </location>
</feature>
<protein>
    <recommendedName>
        <fullName evidence="5">Probable membrane transporter protein</fullName>
    </recommendedName>
</protein>
<feature type="transmembrane region" description="Helical" evidence="5">
    <location>
        <begin position="52"/>
        <end position="71"/>
    </location>
</feature>
<organism evidence="6 7">
    <name type="scientific">Helicobacter canis</name>
    <dbReference type="NCBI Taxonomy" id="29419"/>
    <lineage>
        <taxon>Bacteria</taxon>
        <taxon>Pseudomonadati</taxon>
        <taxon>Campylobacterota</taxon>
        <taxon>Epsilonproteobacteria</taxon>
        <taxon>Campylobacterales</taxon>
        <taxon>Helicobacteraceae</taxon>
        <taxon>Helicobacter</taxon>
    </lineage>
</organism>
<evidence type="ECO:0000313" key="6">
    <source>
        <dbReference type="EMBL" id="STO97082.1"/>
    </source>
</evidence>
<dbReference type="GO" id="GO:0005886">
    <property type="term" value="C:plasma membrane"/>
    <property type="evidence" value="ECO:0007669"/>
    <property type="project" value="UniProtKB-SubCell"/>
</dbReference>
<feature type="transmembrane region" description="Helical" evidence="5">
    <location>
        <begin position="146"/>
        <end position="178"/>
    </location>
</feature>
<feature type="transmembrane region" description="Helical" evidence="5">
    <location>
        <begin position="12"/>
        <end position="40"/>
    </location>
</feature>
<proteinExistence type="inferred from homology"/>
<reference evidence="6 7" key="1">
    <citation type="submission" date="2018-06" db="EMBL/GenBank/DDBJ databases">
        <authorList>
            <consortium name="Pathogen Informatics"/>
            <person name="Doyle S."/>
        </authorList>
    </citation>
    <scope>NUCLEOTIDE SEQUENCE [LARGE SCALE GENOMIC DNA]</scope>
    <source>
        <strain evidence="6 7">NCTC12410</strain>
    </source>
</reference>